<dbReference type="KEGG" id="mng:MNEG_14116"/>
<feature type="region of interest" description="Disordered" evidence="1">
    <location>
        <begin position="147"/>
        <end position="233"/>
    </location>
</feature>
<feature type="region of interest" description="Disordered" evidence="1">
    <location>
        <begin position="98"/>
        <end position="128"/>
    </location>
</feature>
<evidence type="ECO:0000313" key="2">
    <source>
        <dbReference type="EMBL" id="KIY93845.1"/>
    </source>
</evidence>
<dbReference type="RefSeq" id="XP_013892865.1">
    <property type="nucleotide sequence ID" value="XM_014037411.1"/>
</dbReference>
<reference evidence="2 3" key="1">
    <citation type="journal article" date="2013" name="BMC Genomics">
        <title>Reconstruction of the lipid metabolism for the microalga Monoraphidium neglectum from its genome sequence reveals characteristics suitable for biofuel production.</title>
        <authorList>
            <person name="Bogen C."/>
            <person name="Al-Dilaimi A."/>
            <person name="Albersmeier A."/>
            <person name="Wichmann J."/>
            <person name="Grundmann M."/>
            <person name="Rupp O."/>
            <person name="Lauersen K.J."/>
            <person name="Blifernez-Klassen O."/>
            <person name="Kalinowski J."/>
            <person name="Goesmann A."/>
            <person name="Mussgnug J.H."/>
            <person name="Kruse O."/>
        </authorList>
    </citation>
    <scope>NUCLEOTIDE SEQUENCE [LARGE SCALE GENOMIC DNA]</scope>
    <source>
        <strain evidence="2 3">SAG 48.87</strain>
    </source>
</reference>
<accession>A0A0D2MFG3</accession>
<feature type="compositionally biased region" description="Low complexity" evidence="1">
    <location>
        <begin position="170"/>
        <end position="180"/>
    </location>
</feature>
<feature type="compositionally biased region" description="Low complexity" evidence="1">
    <location>
        <begin position="187"/>
        <end position="211"/>
    </location>
</feature>
<keyword evidence="3" id="KW-1185">Reference proteome</keyword>
<proteinExistence type="predicted"/>
<feature type="region of interest" description="Disordered" evidence="1">
    <location>
        <begin position="1"/>
        <end position="86"/>
    </location>
</feature>
<dbReference type="GeneID" id="25731646"/>
<name>A0A0D2MFG3_9CHLO</name>
<feature type="compositionally biased region" description="Low complexity" evidence="1">
    <location>
        <begin position="119"/>
        <end position="128"/>
    </location>
</feature>
<gene>
    <name evidence="2" type="ORF">MNEG_14116</name>
</gene>
<feature type="compositionally biased region" description="Gly residues" evidence="1">
    <location>
        <begin position="58"/>
        <end position="69"/>
    </location>
</feature>
<dbReference type="EMBL" id="KK104482">
    <property type="protein sequence ID" value="KIY93845.1"/>
    <property type="molecule type" value="Genomic_DNA"/>
</dbReference>
<dbReference type="Proteomes" id="UP000054498">
    <property type="component" value="Unassembled WGS sequence"/>
</dbReference>
<organism evidence="2 3">
    <name type="scientific">Monoraphidium neglectum</name>
    <dbReference type="NCBI Taxonomy" id="145388"/>
    <lineage>
        <taxon>Eukaryota</taxon>
        <taxon>Viridiplantae</taxon>
        <taxon>Chlorophyta</taxon>
        <taxon>core chlorophytes</taxon>
        <taxon>Chlorophyceae</taxon>
        <taxon>CS clade</taxon>
        <taxon>Sphaeropleales</taxon>
        <taxon>Selenastraceae</taxon>
        <taxon>Monoraphidium</taxon>
    </lineage>
</organism>
<feature type="compositionally biased region" description="Acidic residues" evidence="1">
    <location>
        <begin position="221"/>
        <end position="233"/>
    </location>
</feature>
<dbReference type="AlphaFoldDB" id="A0A0D2MFG3"/>
<sequence>MSVQDVQMSEVDDPLSEPSLLAAHGDGGGGSAAQTAPGEGQAAAAAFGAPLGAPGLVAGEGEGGNGQRAGGAAEVEPGAGGGAAATAADAGRAAAVLSSSGGVPTEPAHQAAAHSERQAAPTALSVGAAAGAGAPEAWGALHASLDAPQQQEPGAGASDQAQWSQGHVHATVPPVAEQPAVAPPAAPHQQPYQQAHQQVAAAAAQGARAAAGGLVHPGADEGGDGEDEEEYDG</sequence>
<protein>
    <submittedName>
        <fullName evidence="2">Uncharacterized protein</fullName>
    </submittedName>
</protein>
<evidence type="ECO:0000313" key="3">
    <source>
        <dbReference type="Proteomes" id="UP000054498"/>
    </source>
</evidence>
<evidence type="ECO:0000256" key="1">
    <source>
        <dbReference type="SAM" id="MobiDB-lite"/>
    </source>
</evidence>
<feature type="compositionally biased region" description="Low complexity" evidence="1">
    <location>
        <begin position="32"/>
        <end position="57"/>
    </location>
</feature>